<gene>
    <name evidence="1" type="ORF">C498_10026</name>
</gene>
<evidence type="ECO:0000313" key="2">
    <source>
        <dbReference type="Proteomes" id="UP000011532"/>
    </source>
</evidence>
<protein>
    <submittedName>
        <fullName evidence="1">Ribonuclease H</fullName>
    </submittedName>
</protein>
<proteinExistence type="predicted"/>
<accession>L9V3J2</accession>
<reference evidence="1 2" key="2">
    <citation type="journal article" date="2014" name="PLoS Genet.">
        <title>Phylogenetically driven sequencing of extremely halophilic archaea reveals strategies for static and dynamic osmo-response.</title>
        <authorList>
            <person name="Becker E.A."/>
            <person name="Seitzer P.M."/>
            <person name="Tritt A."/>
            <person name="Larsen D."/>
            <person name="Krusor M."/>
            <person name="Yao A.I."/>
            <person name="Wu D."/>
            <person name="Madern D."/>
            <person name="Eisen J.A."/>
            <person name="Darling A.E."/>
            <person name="Facciotti M.T."/>
        </authorList>
    </citation>
    <scope>NUCLEOTIDE SEQUENCE [LARGE SCALE GENOMIC DNA]</scope>
    <source>
        <strain evidence="2">ATCC 29605 / DSM 3757 / JCM 8879 / NBRC 14742 / NCIMB 2012 / VKM B-1768 / DS2</strain>
    </source>
</reference>
<reference evidence="2" key="1">
    <citation type="submission" date="2012-11" db="EMBL/GenBank/DDBJ databases">
        <authorList>
            <person name="Becker E.A."/>
            <person name="Seitzer P."/>
            <person name="Tritt A."/>
            <person name="Larsen D."/>
            <person name="Yao A."/>
            <person name="Wu D."/>
            <person name="Darling A."/>
            <person name="Eisen J.A."/>
            <person name="Facciotti M.T."/>
        </authorList>
    </citation>
    <scope>NUCLEOTIDE SEQUENCE [LARGE SCALE GENOMIC DNA]</scope>
    <source>
        <strain evidence="2">ATCC 29605 / DSM 3757 / JCM 8879 / NBRC 14742 / NCIMB 2012 / VKM B-1768 / DS2</strain>
    </source>
</reference>
<dbReference type="AlphaFoldDB" id="L9V3J2"/>
<name>L9V3J2_HALVD</name>
<sequence>MSEEPLPFEHLSSLAMLVDEVLAGVGYKMAVATELIDDAVPGYNSLLDPATTPAEFRQALEDLLSSDRSRLSVPEPTDRSFVLYVGGSSRSPRRISGGEQHRGVRRSPTWPLQTIARYEPQNVAV</sequence>
<organism evidence="1 2">
    <name type="scientific">Haloferax volcanii (strain ATCC 29605 / DSM 3757 / JCM 8879 / NBRC 14742 / NCIMB 2012 / VKM B-1768 / DS2)</name>
    <name type="common">Halobacterium volcanii</name>
    <dbReference type="NCBI Taxonomy" id="309800"/>
    <lineage>
        <taxon>Archaea</taxon>
        <taxon>Methanobacteriati</taxon>
        <taxon>Methanobacteriota</taxon>
        <taxon>Stenosarchaea group</taxon>
        <taxon>Halobacteria</taxon>
        <taxon>Halobacteriales</taxon>
        <taxon>Haloferacaceae</taxon>
        <taxon>Haloferax</taxon>
    </lineage>
</organism>
<comment type="caution">
    <text evidence="1">The sequence shown here is derived from an EMBL/GenBank/DDBJ whole genome shotgun (WGS) entry which is preliminary data.</text>
</comment>
<dbReference type="EMBL" id="AOHU01000057">
    <property type="protein sequence ID" value="ELY31597.1"/>
    <property type="molecule type" value="Genomic_DNA"/>
</dbReference>
<evidence type="ECO:0000313" key="1">
    <source>
        <dbReference type="EMBL" id="ELY31597.1"/>
    </source>
</evidence>
<dbReference type="Proteomes" id="UP000011532">
    <property type="component" value="Unassembled WGS sequence"/>
</dbReference>